<dbReference type="InterPro" id="IPR005152">
    <property type="entry name" value="Lipase_secreted"/>
</dbReference>
<dbReference type="AlphaFoldDB" id="A0A2B7XN63"/>
<keyword evidence="5" id="KW-1185">Reference proteome</keyword>
<dbReference type="InterPro" id="IPR029058">
    <property type="entry name" value="AB_hydrolase_fold"/>
</dbReference>
<name>A0A2B7XN63_9EURO</name>
<feature type="region of interest" description="Disordered" evidence="3">
    <location>
        <begin position="24"/>
        <end position="43"/>
    </location>
</feature>
<accession>A0A2B7XN63</accession>
<keyword evidence="1" id="KW-0378">Hydrolase</keyword>
<dbReference type="OrthoDB" id="2373480at2759"/>
<dbReference type="PANTHER" id="PTHR34853:SF5">
    <property type="entry name" value="LIP-DOMAIN-CONTAINING PROTEIN-RELATED"/>
    <property type="match status" value="1"/>
</dbReference>
<comment type="caution">
    <text evidence="4">The sequence shown here is derived from an EMBL/GenBank/DDBJ whole genome shotgun (WGS) entry which is preliminary data.</text>
</comment>
<dbReference type="EMBL" id="PDNB01000085">
    <property type="protein sequence ID" value="PGH10596.1"/>
    <property type="molecule type" value="Genomic_DNA"/>
</dbReference>
<gene>
    <name evidence="4" type="ORF">AJ79_05419</name>
</gene>
<protein>
    <submittedName>
        <fullName evidence="4">Uncharacterized protein</fullName>
    </submittedName>
</protein>
<dbReference type="PANTHER" id="PTHR34853">
    <property type="match status" value="1"/>
</dbReference>
<proteinExistence type="inferred from homology"/>
<dbReference type="Proteomes" id="UP000223968">
    <property type="component" value="Unassembled WGS sequence"/>
</dbReference>
<dbReference type="SUPFAM" id="SSF53474">
    <property type="entry name" value="alpha/beta-Hydrolases"/>
    <property type="match status" value="1"/>
</dbReference>
<organism evidence="4 5">
    <name type="scientific">Helicocarpus griseus UAMH5409</name>
    <dbReference type="NCBI Taxonomy" id="1447875"/>
    <lineage>
        <taxon>Eukaryota</taxon>
        <taxon>Fungi</taxon>
        <taxon>Dikarya</taxon>
        <taxon>Ascomycota</taxon>
        <taxon>Pezizomycotina</taxon>
        <taxon>Eurotiomycetes</taxon>
        <taxon>Eurotiomycetidae</taxon>
        <taxon>Onygenales</taxon>
        <taxon>Ajellomycetaceae</taxon>
        <taxon>Helicocarpus</taxon>
    </lineage>
</organism>
<sequence length="463" mass="50171">MLYSPLFLFAVLLIPAWGAADGGSSSHHKPRPSNDPPLPPSQDCWYEQPADIDEYKPGELIRSRQIENELKPFIELGGDVSVHSVYQYLFRTTDSLGNAVAAVTTLIIPYNSDPSKLLVYLVPYDSANPDCSPSYALRSEAETGSIPGNGIPQVSVELPFIAAALNQGMWVTVPDYEGLEAQFTAGLQAGYATLDSVRVVLKEGRKIGLTKHVRYAMWGYSGGALAGGWAAELQQSYAPELRFAGAALGGNIVNTTSVIETLNGGPSAYLGFRGLYGLAKAYPNLTDWLNENLLPDKQEEFFRIATSCQFDGQGGEYQDLFSYSATAERSLYEPVPSSVLRWSGWLGFRGTPKMPLYVYKAVADEIAPVENTDELVQKYCSNGATVEYYRNLVGTHFTEVITGSVNALGWISDRLAGVTVSNKGSCNTEDVAISEINPSIVPRIGVALYFILGSTLGDELGPP</sequence>
<evidence type="ECO:0000256" key="1">
    <source>
        <dbReference type="ARBA" id="ARBA00022801"/>
    </source>
</evidence>
<reference evidence="4 5" key="1">
    <citation type="submission" date="2017-10" db="EMBL/GenBank/DDBJ databases">
        <title>Comparative genomics in systemic dimorphic fungi from Ajellomycetaceae.</title>
        <authorList>
            <person name="Munoz J.F."/>
            <person name="Mcewen J.G."/>
            <person name="Clay O.K."/>
            <person name="Cuomo C.A."/>
        </authorList>
    </citation>
    <scope>NUCLEOTIDE SEQUENCE [LARGE SCALE GENOMIC DNA]</scope>
    <source>
        <strain evidence="4 5">UAMH5409</strain>
    </source>
</reference>
<dbReference type="Gene3D" id="3.40.50.1820">
    <property type="entry name" value="alpha/beta hydrolase"/>
    <property type="match status" value="1"/>
</dbReference>
<feature type="signal peptide" evidence="2">
    <location>
        <begin position="1"/>
        <end position="18"/>
    </location>
</feature>
<evidence type="ECO:0000256" key="3">
    <source>
        <dbReference type="SAM" id="MobiDB-lite"/>
    </source>
</evidence>
<dbReference type="Gene3D" id="1.10.260.130">
    <property type="match status" value="1"/>
</dbReference>
<evidence type="ECO:0000256" key="2">
    <source>
        <dbReference type="PIRNR" id="PIRNR029171"/>
    </source>
</evidence>
<keyword evidence="2" id="KW-0732">Signal</keyword>
<comment type="similarity">
    <text evidence="2">Belongs to the AB hydrolase superfamily. Lipase family.</text>
</comment>
<feature type="chain" id="PRO_5013434165" evidence="2">
    <location>
        <begin position="19"/>
        <end position="463"/>
    </location>
</feature>
<evidence type="ECO:0000313" key="4">
    <source>
        <dbReference type="EMBL" id="PGH10596.1"/>
    </source>
</evidence>
<dbReference type="GO" id="GO:0016042">
    <property type="term" value="P:lipid catabolic process"/>
    <property type="evidence" value="ECO:0007669"/>
    <property type="project" value="UniProtKB-UniRule"/>
</dbReference>
<evidence type="ECO:0000313" key="5">
    <source>
        <dbReference type="Proteomes" id="UP000223968"/>
    </source>
</evidence>
<dbReference type="Pfam" id="PF03583">
    <property type="entry name" value="LIP"/>
    <property type="match status" value="1"/>
</dbReference>
<dbReference type="GO" id="GO:0004806">
    <property type="term" value="F:triacylglycerol lipase activity"/>
    <property type="evidence" value="ECO:0007669"/>
    <property type="project" value="UniProtKB-UniRule"/>
</dbReference>
<dbReference type="PIRSF" id="PIRSF029171">
    <property type="entry name" value="Esterase_LipA"/>
    <property type="match status" value="1"/>
</dbReference>